<evidence type="ECO:0000313" key="11">
    <source>
        <dbReference type="Proteomes" id="UP001229421"/>
    </source>
</evidence>
<proteinExistence type="inferred from homology"/>
<dbReference type="PROSITE" id="PS00086">
    <property type="entry name" value="CYTOCHROME_P450"/>
    <property type="match status" value="1"/>
</dbReference>
<dbReference type="FunFam" id="1.10.630.10:FF:000126">
    <property type="entry name" value="Predicted protein"/>
    <property type="match status" value="1"/>
</dbReference>
<dbReference type="Proteomes" id="UP001229421">
    <property type="component" value="Unassembled WGS sequence"/>
</dbReference>
<dbReference type="GO" id="GO:0020037">
    <property type="term" value="F:heme binding"/>
    <property type="evidence" value="ECO:0007669"/>
    <property type="project" value="InterPro"/>
</dbReference>
<dbReference type="Gene3D" id="1.10.630.10">
    <property type="entry name" value="Cytochrome P450"/>
    <property type="match status" value="1"/>
</dbReference>
<keyword evidence="7 9" id="KW-0503">Monooxygenase</keyword>
<dbReference type="GO" id="GO:0004497">
    <property type="term" value="F:monooxygenase activity"/>
    <property type="evidence" value="ECO:0007669"/>
    <property type="project" value="UniProtKB-KW"/>
</dbReference>
<dbReference type="InterPro" id="IPR017972">
    <property type="entry name" value="Cyt_P450_CS"/>
</dbReference>
<comment type="similarity">
    <text evidence="2 9">Belongs to the cytochrome P450 family.</text>
</comment>
<gene>
    <name evidence="10" type="ORF">QVD17_13974</name>
</gene>
<dbReference type="EMBL" id="JAUHHV010000003">
    <property type="protein sequence ID" value="KAK1430882.1"/>
    <property type="molecule type" value="Genomic_DNA"/>
</dbReference>
<evidence type="ECO:0000256" key="1">
    <source>
        <dbReference type="ARBA" id="ARBA00001971"/>
    </source>
</evidence>
<dbReference type="GO" id="GO:0016705">
    <property type="term" value="F:oxidoreductase activity, acting on paired donors, with incorporation or reduction of molecular oxygen"/>
    <property type="evidence" value="ECO:0007669"/>
    <property type="project" value="InterPro"/>
</dbReference>
<keyword evidence="6 8" id="KW-0408">Iron</keyword>
<comment type="cofactor">
    <cofactor evidence="1 8">
        <name>heme</name>
        <dbReference type="ChEBI" id="CHEBI:30413"/>
    </cofactor>
</comment>
<evidence type="ECO:0000256" key="7">
    <source>
        <dbReference type="ARBA" id="ARBA00023033"/>
    </source>
</evidence>
<evidence type="ECO:0000256" key="3">
    <source>
        <dbReference type="ARBA" id="ARBA00022617"/>
    </source>
</evidence>
<evidence type="ECO:0000313" key="10">
    <source>
        <dbReference type="EMBL" id="KAK1430882.1"/>
    </source>
</evidence>
<evidence type="ECO:0000256" key="4">
    <source>
        <dbReference type="ARBA" id="ARBA00022723"/>
    </source>
</evidence>
<evidence type="ECO:0000256" key="8">
    <source>
        <dbReference type="PIRSR" id="PIRSR602403-1"/>
    </source>
</evidence>
<dbReference type="PANTHER" id="PTHR47950">
    <property type="entry name" value="CYTOCHROME P450, FAMILY 76, SUBFAMILY C, POLYPEPTIDE 5-RELATED"/>
    <property type="match status" value="1"/>
</dbReference>
<evidence type="ECO:0008006" key="12">
    <source>
        <dbReference type="Google" id="ProtNLM"/>
    </source>
</evidence>
<keyword evidence="3 8" id="KW-0349">Heme</keyword>
<comment type="caution">
    <text evidence="10">The sequence shown here is derived from an EMBL/GenBank/DDBJ whole genome shotgun (WGS) entry which is preliminary data.</text>
</comment>
<evidence type="ECO:0000256" key="2">
    <source>
        <dbReference type="ARBA" id="ARBA00010617"/>
    </source>
</evidence>
<dbReference type="PRINTS" id="PR00385">
    <property type="entry name" value="P450"/>
</dbReference>
<keyword evidence="4 8" id="KW-0479">Metal-binding</keyword>
<dbReference type="InterPro" id="IPR036396">
    <property type="entry name" value="Cyt_P450_sf"/>
</dbReference>
<dbReference type="GO" id="GO:0005506">
    <property type="term" value="F:iron ion binding"/>
    <property type="evidence" value="ECO:0007669"/>
    <property type="project" value="InterPro"/>
</dbReference>
<name>A0AAD8KXD3_TARER</name>
<evidence type="ECO:0000256" key="9">
    <source>
        <dbReference type="RuleBase" id="RU000461"/>
    </source>
</evidence>
<dbReference type="AlphaFoldDB" id="A0AAD8KXD3"/>
<dbReference type="InterPro" id="IPR002403">
    <property type="entry name" value="Cyt_P450_E_grp-IV"/>
</dbReference>
<feature type="binding site" description="axial binding residue" evidence="8">
    <location>
        <position position="285"/>
    </location>
    <ligand>
        <name>heme</name>
        <dbReference type="ChEBI" id="CHEBI:30413"/>
    </ligand>
    <ligandPart>
        <name>Fe</name>
        <dbReference type="ChEBI" id="CHEBI:18248"/>
    </ligandPart>
</feature>
<protein>
    <recommendedName>
        <fullName evidence="12">Cytochrome P450</fullName>
    </recommendedName>
</protein>
<sequence length="341" mass="39658">MVNFLRVSSRKKVAVNIGTMAFAVSLNTLSNTFYSKNMTSYEYDDIREFQKVVEVALEVQGQFNVTDLFPVLKWFDLQKVWRRAKVAFVWLEEKIEGCVNERIKCRDLGMKRFGDVLDLMLDYSHDNEVEFSHEHINTLLVDVLVAGTNTITSTTTWIMSELLLNPHMFTRVREEVSEIVGEDGKLEEDKTFNLPYLHAVIKETMRLQAGSPLLAPHITQTEVKIKNYVIPRNTQLLVNAWAMSRDERYWDKPTVFMPERFLNNKVDYKEQNFEFLPFGSGRRKCPGMPLAERMLSLIVAAFVYYFDWELPYTREELDMSHIYGPALLKATPLIATPIPFK</sequence>
<dbReference type="PANTHER" id="PTHR47950:SF42">
    <property type="entry name" value="GERANIOL 8-HYDROXYLASE"/>
    <property type="match status" value="1"/>
</dbReference>
<reference evidence="10" key="1">
    <citation type="journal article" date="2023" name="bioRxiv">
        <title>Improved chromosome-level genome assembly for marigold (Tagetes erecta).</title>
        <authorList>
            <person name="Jiang F."/>
            <person name="Yuan L."/>
            <person name="Wang S."/>
            <person name="Wang H."/>
            <person name="Xu D."/>
            <person name="Wang A."/>
            <person name="Fan W."/>
        </authorList>
    </citation>
    <scope>NUCLEOTIDE SEQUENCE</scope>
    <source>
        <strain evidence="10">WSJ</strain>
        <tissue evidence="10">Leaf</tissue>
    </source>
</reference>
<accession>A0AAD8KXD3</accession>
<dbReference type="InterPro" id="IPR001128">
    <property type="entry name" value="Cyt_P450"/>
</dbReference>
<dbReference type="Pfam" id="PF00067">
    <property type="entry name" value="p450"/>
    <property type="match status" value="1"/>
</dbReference>
<organism evidence="10 11">
    <name type="scientific">Tagetes erecta</name>
    <name type="common">African marigold</name>
    <dbReference type="NCBI Taxonomy" id="13708"/>
    <lineage>
        <taxon>Eukaryota</taxon>
        <taxon>Viridiplantae</taxon>
        <taxon>Streptophyta</taxon>
        <taxon>Embryophyta</taxon>
        <taxon>Tracheophyta</taxon>
        <taxon>Spermatophyta</taxon>
        <taxon>Magnoliopsida</taxon>
        <taxon>eudicotyledons</taxon>
        <taxon>Gunneridae</taxon>
        <taxon>Pentapetalae</taxon>
        <taxon>asterids</taxon>
        <taxon>campanulids</taxon>
        <taxon>Asterales</taxon>
        <taxon>Asteraceae</taxon>
        <taxon>Asteroideae</taxon>
        <taxon>Heliantheae alliance</taxon>
        <taxon>Tageteae</taxon>
        <taxon>Tagetes</taxon>
    </lineage>
</organism>
<dbReference type="SUPFAM" id="SSF48264">
    <property type="entry name" value="Cytochrome P450"/>
    <property type="match status" value="1"/>
</dbReference>
<evidence type="ECO:0000256" key="6">
    <source>
        <dbReference type="ARBA" id="ARBA00023004"/>
    </source>
</evidence>
<keyword evidence="5 9" id="KW-0560">Oxidoreductase</keyword>
<evidence type="ECO:0000256" key="5">
    <source>
        <dbReference type="ARBA" id="ARBA00023002"/>
    </source>
</evidence>
<dbReference type="PRINTS" id="PR00465">
    <property type="entry name" value="EP450IV"/>
</dbReference>
<keyword evidence="11" id="KW-1185">Reference proteome</keyword>